<dbReference type="Pfam" id="PF01566">
    <property type="entry name" value="Nramp"/>
    <property type="match status" value="1"/>
</dbReference>
<organism evidence="8 9">
    <name type="scientific">Geodia barretti</name>
    <name type="common">Barrett's horny sponge</name>
    <dbReference type="NCBI Taxonomy" id="519541"/>
    <lineage>
        <taxon>Eukaryota</taxon>
        <taxon>Metazoa</taxon>
        <taxon>Porifera</taxon>
        <taxon>Demospongiae</taxon>
        <taxon>Heteroscleromorpha</taxon>
        <taxon>Tetractinellida</taxon>
        <taxon>Astrophorina</taxon>
        <taxon>Geodiidae</taxon>
        <taxon>Geodia</taxon>
    </lineage>
</organism>
<evidence type="ECO:0000313" key="8">
    <source>
        <dbReference type="EMBL" id="CAI8031437.1"/>
    </source>
</evidence>
<gene>
    <name evidence="8" type="ORF">GBAR_LOCUS17839</name>
</gene>
<proteinExistence type="inferred from homology"/>
<dbReference type="GO" id="GO:0005384">
    <property type="term" value="F:manganese ion transmembrane transporter activity"/>
    <property type="evidence" value="ECO:0007669"/>
    <property type="project" value="TreeGrafter"/>
</dbReference>
<evidence type="ECO:0000256" key="5">
    <source>
        <dbReference type="ARBA" id="ARBA00022989"/>
    </source>
</evidence>
<comment type="similarity">
    <text evidence="2">Belongs to the NRAMP family.</text>
</comment>
<dbReference type="PANTHER" id="PTHR11706">
    <property type="entry name" value="SOLUTE CARRIER PROTEIN FAMILY 11 MEMBER"/>
    <property type="match status" value="1"/>
</dbReference>
<keyword evidence="5" id="KW-1133">Transmembrane helix</keyword>
<evidence type="ECO:0000256" key="3">
    <source>
        <dbReference type="ARBA" id="ARBA00022448"/>
    </source>
</evidence>
<dbReference type="GO" id="GO:0010008">
    <property type="term" value="C:endosome membrane"/>
    <property type="evidence" value="ECO:0007669"/>
    <property type="project" value="TreeGrafter"/>
</dbReference>
<feature type="compositionally biased region" description="Basic and acidic residues" evidence="7">
    <location>
        <begin position="1"/>
        <end position="24"/>
    </location>
</feature>
<keyword evidence="9" id="KW-1185">Reference proteome</keyword>
<comment type="caution">
    <text evidence="8">The sequence shown here is derived from an EMBL/GenBank/DDBJ whole genome shotgun (WGS) entry which is preliminary data.</text>
</comment>
<dbReference type="EMBL" id="CASHTH010002535">
    <property type="protein sequence ID" value="CAI8031437.1"/>
    <property type="molecule type" value="Genomic_DNA"/>
</dbReference>
<sequence>MMATRSESRFDTLSDNSCDVHNEKSPLLTEQQTPLGSEGGPGKEKMAEEGKTVRERRKKTEKDFQTINVPGTGAAPLFSFRKLWAFTGPGFLMSIAYLDPGNIESDLQAGAVAEYKLLWVLMWSTFMGLILQVLSARLGVVTGRHLAEVCHDQYPLVPRIFLWLCMELAIIGSDIREVIGSALAIHIISQRT</sequence>
<feature type="region of interest" description="Disordered" evidence="7">
    <location>
        <begin position="1"/>
        <end position="63"/>
    </location>
</feature>
<keyword evidence="6" id="KW-0472">Membrane</keyword>
<dbReference type="NCBIfam" id="NF037982">
    <property type="entry name" value="Nramp_1"/>
    <property type="match status" value="1"/>
</dbReference>
<evidence type="ECO:0000256" key="7">
    <source>
        <dbReference type="SAM" id="MobiDB-lite"/>
    </source>
</evidence>
<feature type="compositionally biased region" description="Basic and acidic residues" evidence="7">
    <location>
        <begin position="41"/>
        <end position="63"/>
    </location>
</feature>
<dbReference type="GO" id="GO:0015086">
    <property type="term" value="F:cadmium ion transmembrane transporter activity"/>
    <property type="evidence" value="ECO:0007669"/>
    <property type="project" value="TreeGrafter"/>
</dbReference>
<dbReference type="GO" id="GO:0005886">
    <property type="term" value="C:plasma membrane"/>
    <property type="evidence" value="ECO:0007669"/>
    <property type="project" value="TreeGrafter"/>
</dbReference>
<comment type="subcellular location">
    <subcellularLocation>
        <location evidence="1">Membrane</location>
        <topology evidence="1">Multi-pass membrane protein</topology>
    </subcellularLocation>
</comment>
<protein>
    <submittedName>
        <fullName evidence="8">Metal transporter Nramp3</fullName>
    </submittedName>
</protein>
<evidence type="ECO:0000256" key="4">
    <source>
        <dbReference type="ARBA" id="ARBA00022692"/>
    </source>
</evidence>
<dbReference type="Proteomes" id="UP001174909">
    <property type="component" value="Unassembled WGS sequence"/>
</dbReference>
<dbReference type="GO" id="GO:0005381">
    <property type="term" value="F:iron ion transmembrane transporter activity"/>
    <property type="evidence" value="ECO:0007669"/>
    <property type="project" value="TreeGrafter"/>
</dbReference>
<name>A0AA35WYN6_GEOBA</name>
<keyword evidence="4" id="KW-0812">Transmembrane</keyword>
<evidence type="ECO:0000256" key="2">
    <source>
        <dbReference type="ARBA" id="ARBA00006670"/>
    </source>
</evidence>
<accession>A0AA35WYN6</accession>
<dbReference type="AlphaFoldDB" id="A0AA35WYN6"/>
<reference evidence="8" key="1">
    <citation type="submission" date="2023-03" db="EMBL/GenBank/DDBJ databases">
        <authorList>
            <person name="Steffen K."/>
            <person name="Cardenas P."/>
        </authorList>
    </citation>
    <scope>NUCLEOTIDE SEQUENCE</scope>
</reference>
<dbReference type="InterPro" id="IPR001046">
    <property type="entry name" value="NRAMP_fam"/>
</dbReference>
<evidence type="ECO:0000313" key="9">
    <source>
        <dbReference type="Proteomes" id="UP001174909"/>
    </source>
</evidence>
<evidence type="ECO:0000256" key="6">
    <source>
        <dbReference type="ARBA" id="ARBA00023136"/>
    </source>
</evidence>
<evidence type="ECO:0000256" key="1">
    <source>
        <dbReference type="ARBA" id="ARBA00004141"/>
    </source>
</evidence>
<dbReference type="PANTHER" id="PTHR11706:SF33">
    <property type="entry name" value="NATURAL RESISTANCE-ASSOCIATED MACROPHAGE PROTEIN 2"/>
    <property type="match status" value="1"/>
</dbReference>
<keyword evidence="3" id="KW-0813">Transport</keyword>